<dbReference type="AlphaFoldDB" id="A0A934NEN9"/>
<accession>A0A934NEN9</accession>
<evidence type="ECO:0000313" key="2">
    <source>
        <dbReference type="Proteomes" id="UP000620075"/>
    </source>
</evidence>
<dbReference type="RefSeq" id="WP_338182186.1">
    <property type="nucleotide sequence ID" value="NZ_JAEKNQ010000058.1"/>
</dbReference>
<comment type="caution">
    <text evidence="1">The sequence shown here is derived from an EMBL/GenBank/DDBJ whole genome shotgun (WGS) entry which is preliminary data.</text>
</comment>
<evidence type="ECO:0000313" key="1">
    <source>
        <dbReference type="EMBL" id="MBJ7604473.1"/>
    </source>
</evidence>
<organism evidence="1 2">
    <name type="scientific">Candidatus Dormiibacter inghamiae</name>
    <dbReference type="NCBI Taxonomy" id="3127013"/>
    <lineage>
        <taxon>Bacteria</taxon>
        <taxon>Bacillati</taxon>
        <taxon>Candidatus Dormiibacterota</taxon>
        <taxon>Candidatus Dormibacteria</taxon>
        <taxon>Candidatus Dormibacterales</taxon>
        <taxon>Candidatus Dormibacteraceae</taxon>
        <taxon>Candidatus Dormiibacter</taxon>
    </lineage>
</organism>
<reference evidence="1 2" key="1">
    <citation type="submission" date="2020-10" db="EMBL/GenBank/DDBJ databases">
        <title>Ca. Dormibacterota MAGs.</title>
        <authorList>
            <person name="Montgomery K."/>
        </authorList>
    </citation>
    <scope>NUCLEOTIDE SEQUENCE [LARGE SCALE GENOMIC DNA]</scope>
    <source>
        <strain evidence="1">SC8811_S16_3</strain>
    </source>
</reference>
<sequence>MSSRTTLESTQVAAYVCRYAVCVAVALDLHGRATGNALKPRVTGRHWRAAWMSM</sequence>
<dbReference type="Proteomes" id="UP000620075">
    <property type="component" value="Unassembled WGS sequence"/>
</dbReference>
<gene>
    <name evidence="1" type="ORF">JF888_15030</name>
</gene>
<name>A0A934NEN9_9BACT</name>
<proteinExistence type="predicted"/>
<dbReference type="EMBL" id="JAEKNQ010000058">
    <property type="protein sequence ID" value="MBJ7604473.1"/>
    <property type="molecule type" value="Genomic_DNA"/>
</dbReference>
<protein>
    <submittedName>
        <fullName evidence="1">Uncharacterized protein</fullName>
    </submittedName>
</protein>